<accession>A0AAD6R2H6</accession>
<dbReference type="GO" id="GO:0045174">
    <property type="term" value="F:glutathione dehydrogenase (ascorbate) activity"/>
    <property type="evidence" value="ECO:0007669"/>
    <property type="project" value="InterPro"/>
</dbReference>
<dbReference type="SUPFAM" id="SSF47616">
    <property type="entry name" value="GST C-terminal domain-like"/>
    <property type="match status" value="1"/>
</dbReference>
<dbReference type="Gene3D" id="1.20.1050.10">
    <property type="match status" value="1"/>
</dbReference>
<gene>
    <name evidence="4" type="ORF">NC653_011043</name>
</gene>
<dbReference type="GO" id="GO:0033355">
    <property type="term" value="P:ascorbate glutathione cycle"/>
    <property type="evidence" value="ECO:0007669"/>
    <property type="project" value="InterPro"/>
</dbReference>
<dbReference type="EMBL" id="JAQIZT010000004">
    <property type="protein sequence ID" value="KAJ7000432.1"/>
    <property type="molecule type" value="Genomic_DNA"/>
</dbReference>
<proteinExistence type="predicted"/>
<keyword evidence="2" id="KW-0808">Transferase</keyword>
<dbReference type="GO" id="GO:0004364">
    <property type="term" value="F:glutathione transferase activity"/>
    <property type="evidence" value="ECO:0007669"/>
    <property type="project" value="UniProtKB-EC"/>
</dbReference>
<keyword evidence="5" id="KW-1185">Reference proteome</keyword>
<dbReference type="AlphaFoldDB" id="A0AAD6R2H6"/>
<comment type="caution">
    <text evidence="4">The sequence shown here is derived from an EMBL/GenBank/DDBJ whole genome shotgun (WGS) entry which is preliminary data.</text>
</comment>
<dbReference type="PANTHER" id="PTHR44420">
    <property type="entry name" value="GLUTATHIONE S-TRANSFERASE DHAR2-RELATED"/>
    <property type="match status" value="1"/>
</dbReference>
<dbReference type="PANTHER" id="PTHR44420:SF1">
    <property type="entry name" value="GLUTATHIONE S-TRANSFERASE DHAR3, CHLOROPLASTIC"/>
    <property type="match status" value="1"/>
</dbReference>
<protein>
    <recommendedName>
        <fullName evidence="1">glutathione transferase</fullName>
        <ecNumber evidence="1">2.5.1.18</ecNumber>
    </recommendedName>
</protein>
<evidence type="ECO:0000256" key="3">
    <source>
        <dbReference type="ARBA" id="ARBA00047960"/>
    </source>
</evidence>
<reference evidence="4 5" key="1">
    <citation type="journal article" date="2023" name="Mol. Ecol. Resour.">
        <title>Chromosome-level genome assembly of a triploid poplar Populus alba 'Berolinensis'.</title>
        <authorList>
            <person name="Chen S."/>
            <person name="Yu Y."/>
            <person name="Wang X."/>
            <person name="Wang S."/>
            <person name="Zhang T."/>
            <person name="Zhou Y."/>
            <person name="He R."/>
            <person name="Meng N."/>
            <person name="Wang Y."/>
            <person name="Liu W."/>
            <person name="Liu Z."/>
            <person name="Liu J."/>
            <person name="Guo Q."/>
            <person name="Huang H."/>
            <person name="Sederoff R.R."/>
            <person name="Wang G."/>
            <person name="Qu G."/>
            <person name="Chen S."/>
        </authorList>
    </citation>
    <scope>NUCLEOTIDE SEQUENCE [LARGE SCALE GENOMIC DNA]</scope>
    <source>
        <strain evidence="4">SC-2020</strain>
    </source>
</reference>
<dbReference type="InterPro" id="IPR036282">
    <property type="entry name" value="Glutathione-S-Trfase_C_sf"/>
</dbReference>
<sequence>MQYCSKIFSTFIGSLKSKDPNDGTEHALLNEPSAFNDHIKGGFCQGEKVSAADMALGPKPYHLEIALGHCKNWYPSSYINEHVLQPMNADFDHGLSPVTYSNAPCHLKGSAASIRIPPSLLRRLSHGCLCFQ</sequence>
<evidence type="ECO:0000313" key="5">
    <source>
        <dbReference type="Proteomes" id="UP001164929"/>
    </source>
</evidence>
<comment type="catalytic activity">
    <reaction evidence="3">
        <text>RX + glutathione = an S-substituted glutathione + a halide anion + H(+)</text>
        <dbReference type="Rhea" id="RHEA:16437"/>
        <dbReference type="ChEBI" id="CHEBI:15378"/>
        <dbReference type="ChEBI" id="CHEBI:16042"/>
        <dbReference type="ChEBI" id="CHEBI:17792"/>
        <dbReference type="ChEBI" id="CHEBI:57925"/>
        <dbReference type="ChEBI" id="CHEBI:90779"/>
        <dbReference type="EC" id="2.5.1.18"/>
    </reaction>
</comment>
<dbReference type="InterPro" id="IPR044627">
    <property type="entry name" value="DHAR1/2/3/4"/>
</dbReference>
<evidence type="ECO:0000313" key="4">
    <source>
        <dbReference type="EMBL" id="KAJ7000432.1"/>
    </source>
</evidence>
<evidence type="ECO:0000256" key="1">
    <source>
        <dbReference type="ARBA" id="ARBA00012452"/>
    </source>
</evidence>
<dbReference type="EC" id="2.5.1.18" evidence="1"/>
<name>A0AAD6R2H6_9ROSI</name>
<dbReference type="Proteomes" id="UP001164929">
    <property type="component" value="Chromosome 4"/>
</dbReference>
<organism evidence="4 5">
    <name type="scientific">Populus alba x Populus x berolinensis</name>
    <dbReference type="NCBI Taxonomy" id="444605"/>
    <lineage>
        <taxon>Eukaryota</taxon>
        <taxon>Viridiplantae</taxon>
        <taxon>Streptophyta</taxon>
        <taxon>Embryophyta</taxon>
        <taxon>Tracheophyta</taxon>
        <taxon>Spermatophyta</taxon>
        <taxon>Magnoliopsida</taxon>
        <taxon>eudicotyledons</taxon>
        <taxon>Gunneridae</taxon>
        <taxon>Pentapetalae</taxon>
        <taxon>rosids</taxon>
        <taxon>fabids</taxon>
        <taxon>Malpighiales</taxon>
        <taxon>Salicaceae</taxon>
        <taxon>Saliceae</taxon>
        <taxon>Populus</taxon>
    </lineage>
</organism>
<evidence type="ECO:0000256" key="2">
    <source>
        <dbReference type="ARBA" id="ARBA00022679"/>
    </source>
</evidence>